<dbReference type="EMBL" id="CABVPW010000048">
    <property type="protein sequence ID" value="VWC40604.1"/>
    <property type="molecule type" value="Genomic_DNA"/>
</dbReference>
<dbReference type="Proteomes" id="UP000494218">
    <property type="component" value="Unassembled WGS sequence"/>
</dbReference>
<sequence length="53" mass="5437">MKQITVAALAALTLALSACGTTEPPPPECKGTPRAVNHLPVSRAALTCEDHLA</sequence>
<proteinExistence type="predicted"/>
<reference evidence="2 3" key="1">
    <citation type="submission" date="2019-09" db="EMBL/GenBank/DDBJ databases">
        <authorList>
            <person name="Depoorter E."/>
        </authorList>
    </citation>
    <scope>NUCLEOTIDE SEQUENCE [LARGE SCALE GENOMIC DNA]</scope>
    <source>
        <strain evidence="2">LMG 23254</strain>
    </source>
</reference>
<evidence type="ECO:0000313" key="2">
    <source>
        <dbReference type="EMBL" id="VWC40604.1"/>
    </source>
</evidence>
<gene>
    <name evidence="2" type="ORF">BLA23254_06939</name>
</gene>
<evidence type="ECO:0000313" key="3">
    <source>
        <dbReference type="Proteomes" id="UP000494218"/>
    </source>
</evidence>
<feature type="signal peptide" evidence="1">
    <location>
        <begin position="1"/>
        <end position="20"/>
    </location>
</feature>
<accession>A0A6P2RUG6</accession>
<feature type="chain" id="PRO_5027019937" description="Lipoprotein" evidence="1">
    <location>
        <begin position="21"/>
        <end position="53"/>
    </location>
</feature>
<name>A0A6P2RUG6_BURL3</name>
<protein>
    <recommendedName>
        <fullName evidence="4">Lipoprotein</fullName>
    </recommendedName>
</protein>
<evidence type="ECO:0000256" key="1">
    <source>
        <dbReference type="SAM" id="SignalP"/>
    </source>
</evidence>
<dbReference type="PROSITE" id="PS51257">
    <property type="entry name" value="PROKAR_LIPOPROTEIN"/>
    <property type="match status" value="1"/>
</dbReference>
<organism evidence="2 3">
    <name type="scientific">Burkholderia lata (strain ATCC 17760 / DSM 23089 / LMG 22485 / NCIMB 9086 / R18194 / 383)</name>
    <dbReference type="NCBI Taxonomy" id="482957"/>
    <lineage>
        <taxon>Bacteria</taxon>
        <taxon>Pseudomonadati</taxon>
        <taxon>Pseudomonadota</taxon>
        <taxon>Betaproteobacteria</taxon>
        <taxon>Burkholderiales</taxon>
        <taxon>Burkholderiaceae</taxon>
        <taxon>Burkholderia</taxon>
        <taxon>Burkholderia cepacia complex</taxon>
    </lineage>
</organism>
<keyword evidence="1" id="KW-0732">Signal</keyword>
<dbReference type="AlphaFoldDB" id="A0A6P2RUG6"/>
<evidence type="ECO:0008006" key="4">
    <source>
        <dbReference type="Google" id="ProtNLM"/>
    </source>
</evidence>